<proteinExistence type="predicted"/>
<dbReference type="AlphaFoldDB" id="X1D8F5"/>
<organism evidence="1">
    <name type="scientific">marine sediment metagenome</name>
    <dbReference type="NCBI Taxonomy" id="412755"/>
    <lineage>
        <taxon>unclassified sequences</taxon>
        <taxon>metagenomes</taxon>
        <taxon>ecological metagenomes</taxon>
    </lineage>
</organism>
<feature type="non-terminal residue" evidence="1">
    <location>
        <position position="85"/>
    </location>
</feature>
<evidence type="ECO:0000313" key="1">
    <source>
        <dbReference type="EMBL" id="GAH17036.1"/>
    </source>
</evidence>
<protein>
    <submittedName>
        <fullName evidence="1">Uncharacterized protein</fullName>
    </submittedName>
</protein>
<name>X1D8F5_9ZZZZ</name>
<comment type="caution">
    <text evidence="1">The sequence shown here is derived from an EMBL/GenBank/DDBJ whole genome shotgun (WGS) entry which is preliminary data.</text>
</comment>
<sequence>MVSSGATVRIDDITPQYYQEDSKLVINTKEVDVSLDTARGIEYDVYKYIQKDYAANSSEYTLPYSFVNISLGLTGDTQTTFKLPD</sequence>
<reference evidence="1" key="1">
    <citation type="journal article" date="2014" name="Front. Microbiol.">
        <title>High frequency of phylogenetically diverse reductive dehalogenase-homologous genes in deep subseafloor sedimentary metagenomes.</title>
        <authorList>
            <person name="Kawai M."/>
            <person name="Futagami T."/>
            <person name="Toyoda A."/>
            <person name="Takaki Y."/>
            <person name="Nishi S."/>
            <person name="Hori S."/>
            <person name="Arai W."/>
            <person name="Tsubouchi T."/>
            <person name="Morono Y."/>
            <person name="Uchiyama I."/>
            <person name="Ito T."/>
            <person name="Fujiyama A."/>
            <person name="Inagaki F."/>
            <person name="Takami H."/>
        </authorList>
    </citation>
    <scope>NUCLEOTIDE SEQUENCE</scope>
    <source>
        <strain evidence="1">Expedition CK06-06</strain>
    </source>
</reference>
<accession>X1D8F5</accession>
<dbReference type="EMBL" id="BART01035750">
    <property type="protein sequence ID" value="GAH17036.1"/>
    <property type="molecule type" value="Genomic_DNA"/>
</dbReference>
<gene>
    <name evidence="1" type="ORF">S01H4_60575</name>
</gene>